<evidence type="ECO:0000256" key="8">
    <source>
        <dbReference type="SAM" id="Phobius"/>
    </source>
</evidence>
<dbReference type="eggNOG" id="KOG2348">
    <property type="taxonomic scope" value="Eukaryota"/>
</dbReference>
<dbReference type="Pfam" id="PF00474">
    <property type="entry name" value="SSF"/>
    <property type="match status" value="1"/>
</dbReference>
<feature type="transmembrane region" description="Helical" evidence="8">
    <location>
        <begin position="92"/>
        <end position="114"/>
    </location>
</feature>
<dbReference type="PROSITE" id="PS50283">
    <property type="entry name" value="NA_SOLUT_SYMP_3"/>
    <property type="match status" value="1"/>
</dbReference>
<keyword evidence="3 8" id="KW-0812">Transmembrane</keyword>
<name>A0A1D8NL36_YARLL</name>
<feature type="transmembrane region" description="Helical" evidence="8">
    <location>
        <begin position="12"/>
        <end position="31"/>
    </location>
</feature>
<feature type="transmembrane region" description="Helical" evidence="8">
    <location>
        <begin position="135"/>
        <end position="161"/>
    </location>
</feature>
<feature type="transmembrane region" description="Helical" evidence="8">
    <location>
        <begin position="167"/>
        <end position="185"/>
    </location>
</feature>
<gene>
    <name evidence="10" type="ORF">B0I71DRAFT_15891</name>
    <name evidence="9" type="ORF">YALI1_E39848g</name>
</gene>
<feature type="transmembrane region" description="Helical" evidence="8">
    <location>
        <begin position="52"/>
        <end position="72"/>
    </location>
</feature>
<evidence type="ECO:0000313" key="10">
    <source>
        <dbReference type="EMBL" id="RDW27771.1"/>
    </source>
</evidence>
<accession>A0A1D8NL36</accession>
<evidence type="ECO:0000256" key="1">
    <source>
        <dbReference type="ARBA" id="ARBA00004141"/>
    </source>
</evidence>
<dbReference type="KEGG" id="yli:2912190"/>
<protein>
    <submittedName>
        <fullName evidence="10">Sodium:solute symporter family-domain-containing protein</fullName>
    </submittedName>
</protein>
<dbReference type="PANTHER" id="PTHR46154">
    <property type="match status" value="1"/>
</dbReference>
<feature type="transmembrane region" description="Helical" evidence="8">
    <location>
        <begin position="291"/>
        <end position="308"/>
    </location>
</feature>
<feature type="transmembrane region" description="Helical" evidence="8">
    <location>
        <begin position="495"/>
        <end position="515"/>
    </location>
</feature>
<comment type="similarity">
    <text evidence="2 6">Belongs to the sodium:solute symporter (SSF) (TC 2.A.21) family.</text>
</comment>
<dbReference type="GeneID" id="2912190"/>
<evidence type="ECO:0000313" key="11">
    <source>
        <dbReference type="Proteomes" id="UP000182444"/>
    </source>
</evidence>
<feature type="transmembrane region" description="Helical" evidence="8">
    <location>
        <begin position="704"/>
        <end position="728"/>
    </location>
</feature>
<dbReference type="CDD" id="cd11476">
    <property type="entry name" value="SLC5sbd_DUR3"/>
    <property type="match status" value="1"/>
</dbReference>
<feature type="region of interest" description="Disordered" evidence="7">
    <location>
        <begin position="547"/>
        <end position="566"/>
    </location>
</feature>
<comment type="subcellular location">
    <subcellularLocation>
        <location evidence="1">Membrane</location>
        <topology evidence="1">Multi-pass membrane protein</topology>
    </subcellularLocation>
</comment>
<evidence type="ECO:0000256" key="7">
    <source>
        <dbReference type="SAM" id="MobiDB-lite"/>
    </source>
</evidence>
<dbReference type="Gene3D" id="1.20.1730.10">
    <property type="entry name" value="Sodium/glucose cotransporter"/>
    <property type="match status" value="1"/>
</dbReference>
<feature type="transmembrane region" description="Helical" evidence="8">
    <location>
        <begin position="427"/>
        <end position="448"/>
    </location>
</feature>
<sequence length="761" mass="83309">MPFSEAPPLPQGAGYGILVGVGALFAVFIVFTLRVSLNYLGEKANKSEMFMVANRAVGVGLTASAVFSSWMWANETLYGAVVGYNFGMSGPFWFAAGLSFHIALMTVVGIQVKLKVPNGHTLLEIIKFRYGVPGHIVYMVFCLINNILSCSTMILAAAGAISAITGMHSAAASMLIPVGVILYTAAGGLKATFLTDYVHTTVALVLLMYFCIGILTNEHIGGVYGLYEKVLAYSDNADHYIKGNYQGSLLTFKSQGGALFSICHNIANLGLVIMDTAFWQKSMAADLKATVPGYMIGSVLIFCVPWALGTISGLGARVLEQSGIIDPISAHALDVGNVFPIVTHALLGKGASVGIVLMLFMSVTSTVSAEMIAVSSIISFDIFRTYIKPNASDRVLIFVSHAGVVFFGLLSGAIAVAFYFGGIDLNWMSYFLGIAITPGVFPVILTILWKRQSRLAALVSPILGLATGLGVWLGTAQVYFGEISVKSTGAPLPNVWGNIATLMSSLLFSVIITLIRPEDFDWLIFHNISKVNEDDEKPEDLEAIHENPTDPFFISDSDAPSTSKTNEVSEVIINHEIASSENDSENESDHGDPTKQTHDSSTHSLSSGSYHVAVVREAATSNGLFQPRLVIPQNISTWRKFLYYIGWDTAHTDYSNHPLGADSIPIMLYWYKVAKIFAVVICLITWIIWPYSLYRHYIFSKSFFSGWVIVAIIWVFLAFIFVVIFPLYDGRKSLYRVYDGLRTDWKKWRHRKDGQAEEEKE</sequence>
<feature type="transmembrane region" description="Helical" evidence="8">
    <location>
        <begin position="673"/>
        <end position="692"/>
    </location>
</feature>
<evidence type="ECO:0000256" key="4">
    <source>
        <dbReference type="ARBA" id="ARBA00022989"/>
    </source>
</evidence>
<feature type="compositionally biased region" description="Basic and acidic residues" evidence="7">
    <location>
        <begin position="587"/>
        <end position="601"/>
    </location>
</feature>
<dbReference type="OMA" id="CCYLTTK"/>
<dbReference type="GO" id="GO:0015204">
    <property type="term" value="F:urea transmembrane transporter activity"/>
    <property type="evidence" value="ECO:0007669"/>
    <property type="project" value="InterPro"/>
</dbReference>
<feature type="transmembrane region" description="Helical" evidence="8">
    <location>
        <begin position="258"/>
        <end position="279"/>
    </location>
</feature>
<feature type="transmembrane region" description="Helical" evidence="8">
    <location>
        <begin position="197"/>
        <end position="216"/>
    </location>
</feature>
<evidence type="ECO:0000313" key="9">
    <source>
        <dbReference type="EMBL" id="AOW06346.1"/>
    </source>
</evidence>
<feature type="transmembrane region" description="Helical" evidence="8">
    <location>
        <begin position="455"/>
        <end position="475"/>
    </location>
</feature>
<feature type="region of interest" description="Disordered" evidence="7">
    <location>
        <begin position="577"/>
        <end position="605"/>
    </location>
</feature>
<dbReference type="GO" id="GO:0005886">
    <property type="term" value="C:plasma membrane"/>
    <property type="evidence" value="ECO:0007669"/>
    <property type="project" value="TreeGrafter"/>
</dbReference>
<organism evidence="9 11">
    <name type="scientific">Yarrowia lipolytica</name>
    <name type="common">Candida lipolytica</name>
    <dbReference type="NCBI Taxonomy" id="4952"/>
    <lineage>
        <taxon>Eukaryota</taxon>
        <taxon>Fungi</taxon>
        <taxon>Dikarya</taxon>
        <taxon>Ascomycota</taxon>
        <taxon>Saccharomycotina</taxon>
        <taxon>Dipodascomycetes</taxon>
        <taxon>Dipodascales</taxon>
        <taxon>Dipodascales incertae sedis</taxon>
        <taxon>Yarrowia</taxon>
    </lineage>
</organism>
<feature type="transmembrane region" description="Helical" evidence="8">
    <location>
        <begin position="395"/>
        <end position="421"/>
    </location>
</feature>
<reference evidence="10 12" key="2">
    <citation type="submission" date="2018-07" db="EMBL/GenBank/DDBJ databases">
        <title>Draft Genome Assemblies for Five Robust Yarrowia lipolytica Strains Exhibiting High Lipid Production and Pentose Sugar Utilization and Sugar Alcohol Secretion from Undetoxified Lignocellulosic Biomass Hydrolysates.</title>
        <authorList>
            <consortium name="DOE Joint Genome Institute"/>
            <person name="Walker C."/>
            <person name="Ryu S."/>
            <person name="Na H."/>
            <person name="Zane M."/>
            <person name="LaButti K."/>
            <person name="Lipzen A."/>
            <person name="Haridas S."/>
            <person name="Barry K."/>
            <person name="Grigoriev I.V."/>
            <person name="Quarterman J."/>
            <person name="Slininger P."/>
            <person name="Dien B."/>
            <person name="Trinh C.T."/>
        </authorList>
    </citation>
    <scope>NUCLEOTIDE SEQUENCE [LARGE SCALE GENOMIC DNA]</scope>
    <source>
        <strain evidence="10 12">YB392</strain>
    </source>
</reference>
<feature type="transmembrane region" description="Helical" evidence="8">
    <location>
        <begin position="355"/>
        <end position="383"/>
    </location>
</feature>
<dbReference type="VEuPathDB" id="FungiDB:YALI1_E39848g"/>
<dbReference type="Proteomes" id="UP000182444">
    <property type="component" value="Chromosome 1E"/>
</dbReference>
<evidence type="ECO:0000256" key="3">
    <source>
        <dbReference type="ARBA" id="ARBA00022692"/>
    </source>
</evidence>
<dbReference type="VEuPathDB" id="FungiDB:YALI0_E33583g"/>
<keyword evidence="5 8" id="KW-0472">Membrane</keyword>
<dbReference type="InterPro" id="IPR031155">
    <property type="entry name" value="DUR"/>
</dbReference>
<dbReference type="InterPro" id="IPR038377">
    <property type="entry name" value="Na/Glc_symporter_sf"/>
</dbReference>
<evidence type="ECO:0000256" key="6">
    <source>
        <dbReference type="RuleBase" id="RU362091"/>
    </source>
</evidence>
<dbReference type="AlphaFoldDB" id="A0A1D8NL36"/>
<evidence type="ECO:0000256" key="2">
    <source>
        <dbReference type="ARBA" id="ARBA00006434"/>
    </source>
</evidence>
<evidence type="ECO:0000313" key="12">
    <source>
        <dbReference type="Proteomes" id="UP000256601"/>
    </source>
</evidence>
<reference evidence="9 11" key="1">
    <citation type="journal article" date="2016" name="PLoS ONE">
        <title>Sequence Assembly of Yarrowia lipolytica Strain W29/CLIB89 Shows Transposable Element Diversity.</title>
        <authorList>
            <person name="Magnan C."/>
            <person name="Yu J."/>
            <person name="Chang I."/>
            <person name="Jahn E."/>
            <person name="Kanomata Y."/>
            <person name="Wu J."/>
            <person name="Zeller M."/>
            <person name="Oakes M."/>
            <person name="Baldi P."/>
            <person name="Sandmeyer S."/>
        </authorList>
    </citation>
    <scope>NUCLEOTIDE SEQUENCE [LARGE SCALE GENOMIC DNA]</scope>
    <source>
        <strain evidence="9">CLIB89</strain>
        <strain evidence="11">CLIB89(W29)</strain>
    </source>
</reference>
<keyword evidence="4 8" id="KW-1133">Transmembrane helix</keyword>
<dbReference type="PANTHER" id="PTHR46154:SF3">
    <property type="entry name" value="DUR32P"/>
    <property type="match status" value="1"/>
</dbReference>
<dbReference type="EMBL" id="KZ858959">
    <property type="protein sequence ID" value="RDW27771.1"/>
    <property type="molecule type" value="Genomic_DNA"/>
</dbReference>
<dbReference type="EMBL" id="CP017557">
    <property type="protein sequence ID" value="AOW06346.1"/>
    <property type="molecule type" value="Genomic_DNA"/>
</dbReference>
<proteinExistence type="inferred from homology"/>
<dbReference type="Proteomes" id="UP000256601">
    <property type="component" value="Unassembled WGS sequence"/>
</dbReference>
<dbReference type="InterPro" id="IPR001734">
    <property type="entry name" value="Na/solute_symporter"/>
</dbReference>
<evidence type="ECO:0000256" key="5">
    <source>
        <dbReference type="ARBA" id="ARBA00023136"/>
    </source>
</evidence>